<comment type="caution">
    <text evidence="1">The sequence shown here is derived from an EMBL/GenBank/DDBJ whole genome shotgun (WGS) entry which is preliminary data.</text>
</comment>
<name>A0ABQ9HGW1_9NEOP</name>
<protein>
    <submittedName>
        <fullName evidence="1">Uncharacterized protein</fullName>
    </submittedName>
</protein>
<accession>A0ABQ9HGW1</accession>
<dbReference type="Proteomes" id="UP001159363">
    <property type="component" value="Chromosome 4"/>
</dbReference>
<reference evidence="1 2" key="1">
    <citation type="submission" date="2023-02" db="EMBL/GenBank/DDBJ databases">
        <title>LHISI_Scaffold_Assembly.</title>
        <authorList>
            <person name="Stuart O.P."/>
            <person name="Cleave R."/>
            <person name="Magrath M.J.L."/>
            <person name="Mikheyev A.S."/>
        </authorList>
    </citation>
    <scope>NUCLEOTIDE SEQUENCE [LARGE SCALE GENOMIC DNA]</scope>
    <source>
        <strain evidence="1">Daus_M_001</strain>
        <tissue evidence="1">Leg muscle</tissue>
    </source>
</reference>
<proteinExistence type="predicted"/>
<gene>
    <name evidence="1" type="ORF">PR048_015321</name>
</gene>
<sequence length="82" mass="9289">MLCVGSCISENSNLYCHPVPCIAQTLQFVITDTKNETPGLDVVINKSRAIVEHYKHCTQARNSLSRWQKQVGVPQHRLIRNV</sequence>
<organism evidence="1 2">
    <name type="scientific">Dryococelus australis</name>
    <dbReference type="NCBI Taxonomy" id="614101"/>
    <lineage>
        <taxon>Eukaryota</taxon>
        <taxon>Metazoa</taxon>
        <taxon>Ecdysozoa</taxon>
        <taxon>Arthropoda</taxon>
        <taxon>Hexapoda</taxon>
        <taxon>Insecta</taxon>
        <taxon>Pterygota</taxon>
        <taxon>Neoptera</taxon>
        <taxon>Polyneoptera</taxon>
        <taxon>Phasmatodea</taxon>
        <taxon>Verophasmatodea</taxon>
        <taxon>Anareolatae</taxon>
        <taxon>Phasmatidae</taxon>
        <taxon>Eurycanthinae</taxon>
        <taxon>Dryococelus</taxon>
    </lineage>
</organism>
<evidence type="ECO:0000313" key="1">
    <source>
        <dbReference type="EMBL" id="KAJ8883477.1"/>
    </source>
</evidence>
<keyword evidence="2" id="KW-1185">Reference proteome</keyword>
<dbReference type="EMBL" id="JARBHB010000005">
    <property type="protein sequence ID" value="KAJ8883477.1"/>
    <property type="molecule type" value="Genomic_DNA"/>
</dbReference>
<evidence type="ECO:0000313" key="2">
    <source>
        <dbReference type="Proteomes" id="UP001159363"/>
    </source>
</evidence>